<feature type="transmembrane region" description="Helical" evidence="1">
    <location>
        <begin position="87"/>
        <end position="105"/>
    </location>
</feature>
<name>A0ABR2V993_9PEZI</name>
<feature type="transmembrane region" description="Helical" evidence="1">
    <location>
        <begin position="59"/>
        <end position="81"/>
    </location>
</feature>
<keyword evidence="1" id="KW-0472">Membrane</keyword>
<reference evidence="2 3" key="1">
    <citation type="journal article" date="2024" name="J. Plant Pathol.">
        <title>Sequence and assembly of the genome of Seiridium unicorne, isolate CBS 538.82, causal agent of cypress canker disease.</title>
        <authorList>
            <person name="Scali E."/>
            <person name="Rocca G.D."/>
            <person name="Danti R."/>
            <person name="Garbelotto M."/>
            <person name="Barberini S."/>
            <person name="Baroncelli R."/>
            <person name="Emiliani G."/>
        </authorList>
    </citation>
    <scope>NUCLEOTIDE SEQUENCE [LARGE SCALE GENOMIC DNA]</scope>
    <source>
        <strain evidence="2 3">BM-138-508</strain>
    </source>
</reference>
<dbReference type="Proteomes" id="UP001408356">
    <property type="component" value="Unassembled WGS sequence"/>
</dbReference>
<organism evidence="2 3">
    <name type="scientific">Seiridium unicorne</name>
    <dbReference type="NCBI Taxonomy" id="138068"/>
    <lineage>
        <taxon>Eukaryota</taxon>
        <taxon>Fungi</taxon>
        <taxon>Dikarya</taxon>
        <taxon>Ascomycota</taxon>
        <taxon>Pezizomycotina</taxon>
        <taxon>Sordariomycetes</taxon>
        <taxon>Xylariomycetidae</taxon>
        <taxon>Amphisphaeriales</taxon>
        <taxon>Sporocadaceae</taxon>
        <taxon>Seiridium</taxon>
    </lineage>
</organism>
<proteinExistence type="predicted"/>
<keyword evidence="1" id="KW-0812">Transmembrane</keyword>
<accession>A0ABR2V993</accession>
<feature type="transmembrane region" description="Helical" evidence="1">
    <location>
        <begin position="154"/>
        <end position="172"/>
    </location>
</feature>
<evidence type="ECO:0000256" key="1">
    <source>
        <dbReference type="SAM" id="Phobius"/>
    </source>
</evidence>
<protein>
    <submittedName>
        <fullName evidence="2">Uncharacterized protein</fullName>
    </submittedName>
</protein>
<gene>
    <name evidence="2" type="ORF">SUNI508_03969</name>
</gene>
<comment type="caution">
    <text evidence="2">The sequence shown here is derived from an EMBL/GenBank/DDBJ whole genome shotgun (WGS) entry which is preliminary data.</text>
</comment>
<evidence type="ECO:0000313" key="3">
    <source>
        <dbReference type="Proteomes" id="UP001408356"/>
    </source>
</evidence>
<sequence length="213" mass="24784">MDSHEDHEAERAPLVASDRILELDEYRDGVLPYQDNPGRKGAADLRKWWTLSKFRREQLLVLTQIVFGTFLATCPIPRFYLANPLRTILITFDAALVTFATSRRVVLNDKGRLRRILVAWLGFSLSMYAIFGASDEVHIDLRWRSLLWYQTYEGLRLGYLSRWVLILVGYAVQKSAGLHSRNRILGSYLLSLLWVYADMPTTIFDHARGREYW</sequence>
<feature type="transmembrane region" description="Helical" evidence="1">
    <location>
        <begin position="184"/>
        <end position="204"/>
    </location>
</feature>
<feature type="transmembrane region" description="Helical" evidence="1">
    <location>
        <begin position="117"/>
        <end position="134"/>
    </location>
</feature>
<keyword evidence="1" id="KW-1133">Transmembrane helix</keyword>
<keyword evidence="3" id="KW-1185">Reference proteome</keyword>
<evidence type="ECO:0000313" key="2">
    <source>
        <dbReference type="EMBL" id="KAK9423488.1"/>
    </source>
</evidence>
<dbReference type="EMBL" id="JARVKF010000068">
    <property type="protein sequence ID" value="KAK9423488.1"/>
    <property type="molecule type" value="Genomic_DNA"/>
</dbReference>